<reference evidence="1 2" key="1">
    <citation type="submission" date="2019-12" db="EMBL/GenBank/DDBJ databases">
        <authorList>
            <person name="Lee S.D."/>
        </authorList>
    </citation>
    <scope>NUCLEOTIDE SEQUENCE [LARGE SCALE GENOMIC DNA]</scope>
    <source>
        <strain evidence="1 2">GH1-50</strain>
    </source>
</reference>
<evidence type="ECO:0000313" key="1">
    <source>
        <dbReference type="EMBL" id="MXQ09724.1"/>
    </source>
</evidence>
<organism evidence="1 2">
    <name type="scientific">Kangsaoukella pontilimi</name>
    <dbReference type="NCBI Taxonomy" id="2691042"/>
    <lineage>
        <taxon>Bacteria</taxon>
        <taxon>Pseudomonadati</taxon>
        <taxon>Pseudomonadota</taxon>
        <taxon>Alphaproteobacteria</taxon>
        <taxon>Rhodobacterales</taxon>
        <taxon>Paracoccaceae</taxon>
        <taxon>Kangsaoukella</taxon>
    </lineage>
</organism>
<proteinExistence type="predicted"/>
<dbReference type="Proteomes" id="UP000480350">
    <property type="component" value="Unassembled WGS sequence"/>
</dbReference>
<reference evidence="1 2" key="2">
    <citation type="submission" date="2020-03" db="EMBL/GenBank/DDBJ databases">
        <title>Kangsaoukella pontilimi gen. nov., sp. nov., a new member of the family Rhodobacteraceae isolated from a tidal mudflat.</title>
        <authorList>
            <person name="Kim I.S."/>
        </authorList>
    </citation>
    <scope>NUCLEOTIDE SEQUENCE [LARGE SCALE GENOMIC DNA]</scope>
    <source>
        <strain evidence="1 2">GH1-50</strain>
    </source>
</reference>
<evidence type="ECO:0008006" key="3">
    <source>
        <dbReference type="Google" id="ProtNLM"/>
    </source>
</evidence>
<protein>
    <recommendedName>
        <fullName evidence="3">Calcineurin-like phosphoesterase family protein</fullName>
    </recommendedName>
</protein>
<dbReference type="SUPFAM" id="SSF56300">
    <property type="entry name" value="Metallo-dependent phosphatases"/>
    <property type="match status" value="1"/>
</dbReference>
<dbReference type="EMBL" id="WUPT01000005">
    <property type="protein sequence ID" value="MXQ09724.1"/>
    <property type="molecule type" value="Genomic_DNA"/>
</dbReference>
<accession>A0A7C9III4</accession>
<name>A0A7C9III4_9RHOB</name>
<dbReference type="AlphaFoldDB" id="A0A7C9III4"/>
<comment type="caution">
    <text evidence="1">The sequence shown here is derived from an EMBL/GenBank/DDBJ whole genome shotgun (WGS) entry which is preliminary data.</text>
</comment>
<keyword evidence="2" id="KW-1185">Reference proteome</keyword>
<gene>
    <name evidence="1" type="ORF">GQ651_17905</name>
</gene>
<evidence type="ECO:0000313" key="2">
    <source>
        <dbReference type="Proteomes" id="UP000480350"/>
    </source>
</evidence>
<dbReference type="InterPro" id="IPR029052">
    <property type="entry name" value="Metallo-depent_PP-like"/>
</dbReference>
<dbReference type="RefSeq" id="WP_160765650.1">
    <property type="nucleotide sequence ID" value="NZ_WUPT01000005.1"/>
</dbReference>
<sequence>MLRYICLSDLHAGATTSLLSHVPEGPDPSTPSPTTTTFATALGDFLAAAGTKPGLILLGDVLDLQFSDRATSFLTALGFLKALKDTGGLSGEVIATAGNHDHALWTDARLSVEAATLRRSDGTPTYLSATRAWSSDTEPPATSPLLTSLLERAGFDAPEIRYPNIGFGDRSRAVLLHHGHFVEAPYHLISTILDRLGTNPGPLTVERLSAENAGWIDFFWSTFGDAADLGPRSEALYQKLLTSVGFRNLTARWAEAASDALGERLPLSGDREVRAALHAAIRIALDASLGAFRDSERQAVVDALTTDGRAGLTSYIAGPTARQITGELDGPPDDLTFVFGHTHKPFSDRVPVPGLSPVKVYNTGGWPLNGPRLDNAEGAAMVLISDDFRTASVRLFKTPDNGIVPVAHLDHLGDGSAGDTAFRAEVQRWLNESAPAWDNLATVVGDAYRARQDLLLGATSRAFGAAAE</sequence>